<dbReference type="WBParaSite" id="ALUE_0000399101-mRNA-1">
    <property type="protein sequence ID" value="ALUE_0000399101-mRNA-1"/>
    <property type="gene ID" value="ALUE_0000399101"/>
</dbReference>
<organism evidence="1 2">
    <name type="scientific">Ascaris lumbricoides</name>
    <name type="common">Giant roundworm</name>
    <dbReference type="NCBI Taxonomy" id="6252"/>
    <lineage>
        <taxon>Eukaryota</taxon>
        <taxon>Metazoa</taxon>
        <taxon>Ecdysozoa</taxon>
        <taxon>Nematoda</taxon>
        <taxon>Chromadorea</taxon>
        <taxon>Rhabditida</taxon>
        <taxon>Spirurina</taxon>
        <taxon>Ascaridomorpha</taxon>
        <taxon>Ascaridoidea</taxon>
        <taxon>Ascarididae</taxon>
        <taxon>Ascaris</taxon>
    </lineage>
</organism>
<evidence type="ECO:0000313" key="1">
    <source>
        <dbReference type="Proteomes" id="UP000036681"/>
    </source>
</evidence>
<keyword evidence="1" id="KW-1185">Reference proteome</keyword>
<sequence length="73" mass="8240">MERETESLYRREQHSRLNSAFFSRVPQMRLSRSSPLTTDQCTPLSAVNHSTVLPSPITGVIGRSGAIRRRIVT</sequence>
<dbReference type="Proteomes" id="UP000036681">
    <property type="component" value="Unplaced"/>
</dbReference>
<evidence type="ECO:0000313" key="2">
    <source>
        <dbReference type="WBParaSite" id="ALUE_0000399101-mRNA-1"/>
    </source>
</evidence>
<protein>
    <submittedName>
        <fullName evidence="2">K Homology domain-containing protein</fullName>
    </submittedName>
</protein>
<proteinExistence type="predicted"/>
<reference evidence="2" key="1">
    <citation type="submission" date="2017-02" db="UniProtKB">
        <authorList>
            <consortium name="WormBaseParasite"/>
        </authorList>
    </citation>
    <scope>IDENTIFICATION</scope>
</reference>
<name>A0A0M3HPU4_ASCLU</name>
<dbReference type="AlphaFoldDB" id="A0A0M3HPU4"/>
<accession>A0A0M3HPU4</accession>